<dbReference type="AntiFam" id="ANF00261">
    <property type="entry name" value="Protein of unknown function (DUF1534)"/>
</dbReference>
<gene>
    <name evidence="1" type="ORF">CC205_06100</name>
</gene>
<sequence>MLQRGNAVGDALRHKSTPRCRFRIGRGASHDSWCHPSARSSVGTIGVL</sequence>
<dbReference type="Proteomes" id="UP000216306">
    <property type="component" value="Unassembled WGS sequence"/>
</dbReference>
<protein>
    <recommendedName>
        <fullName evidence="3">DUF1534 domain-containing protein</fullName>
    </recommendedName>
</protein>
<comment type="caution">
    <text evidence="1">The sequence shown here is derived from an EMBL/GenBank/DDBJ whole genome shotgun (WGS) entry which is preliminary data.</text>
</comment>
<dbReference type="EMBL" id="NIAY01000025">
    <property type="protein sequence ID" value="PAB37406.1"/>
    <property type="molecule type" value="Genomic_DNA"/>
</dbReference>
<reference evidence="1 2" key="1">
    <citation type="submission" date="2017-05" db="EMBL/GenBank/DDBJ databases">
        <title>Comparative genomic of Pseudomonas savastanoi pathovars.</title>
        <authorList>
            <person name="Pintado A."/>
            <person name="Moreno-Perez A."/>
            <person name="Caballo-Ponce E."/>
            <person name="Murillo J."/>
            <person name="Bardaji L."/>
            <person name="Cerboneschi M."/>
            <person name="Rodriguez-Palenzuela P."/>
            <person name="Ramos C."/>
            <person name="Tegli S."/>
        </authorList>
    </citation>
    <scope>NUCLEOTIDE SEQUENCE [LARGE SCALE GENOMIC DNA]</scope>
    <source>
        <strain evidence="1 2">ESC 23</strain>
    </source>
</reference>
<evidence type="ECO:0000313" key="1">
    <source>
        <dbReference type="EMBL" id="PAB37406.1"/>
    </source>
</evidence>
<evidence type="ECO:0000313" key="2">
    <source>
        <dbReference type="Proteomes" id="UP000216306"/>
    </source>
</evidence>
<accession>A0AB73Q9H0</accession>
<organism evidence="1 2">
    <name type="scientific">Pseudomonas savastanoi pv. nerii</name>
    <dbReference type="NCBI Taxonomy" id="360921"/>
    <lineage>
        <taxon>Bacteria</taxon>
        <taxon>Pseudomonadati</taxon>
        <taxon>Pseudomonadota</taxon>
        <taxon>Gammaproteobacteria</taxon>
        <taxon>Pseudomonadales</taxon>
        <taxon>Pseudomonadaceae</taxon>
        <taxon>Pseudomonas</taxon>
    </lineage>
</organism>
<evidence type="ECO:0008006" key="3">
    <source>
        <dbReference type="Google" id="ProtNLM"/>
    </source>
</evidence>
<dbReference type="AlphaFoldDB" id="A0AB73Q9H0"/>
<name>A0AB73Q9H0_PSESS</name>
<proteinExistence type="predicted"/>